<dbReference type="InterPro" id="IPR006760">
    <property type="entry name" value="Endosulphine"/>
</dbReference>
<evidence type="ECO:0000256" key="1">
    <source>
        <dbReference type="ARBA" id="ARBA00010520"/>
    </source>
</evidence>
<dbReference type="GO" id="GO:0005737">
    <property type="term" value="C:cytoplasm"/>
    <property type="evidence" value="ECO:0007669"/>
    <property type="project" value="UniProtKB-SubCell"/>
</dbReference>
<dbReference type="GO" id="GO:0004864">
    <property type="term" value="F:protein phosphatase inhibitor activity"/>
    <property type="evidence" value="ECO:0007669"/>
    <property type="project" value="UniProtKB-KW"/>
</dbReference>
<evidence type="ECO:0000256" key="5">
    <source>
        <dbReference type="SAM" id="MobiDB-lite"/>
    </source>
</evidence>
<dbReference type="AlphaFoldDB" id="A0A2M3Z5C9"/>
<evidence type="ECO:0000256" key="4">
    <source>
        <dbReference type="RuleBase" id="RU363120"/>
    </source>
</evidence>
<proteinExistence type="inferred from homology"/>
<keyword evidence="4" id="KW-0131">Cell cycle</keyword>
<feature type="compositionally biased region" description="Polar residues" evidence="5">
    <location>
        <begin position="1"/>
        <end position="14"/>
    </location>
</feature>
<keyword evidence="6" id="KW-0407">Ion channel</keyword>
<keyword evidence="4" id="KW-0132">Cell division</keyword>
<evidence type="ECO:0000313" key="6">
    <source>
        <dbReference type="EMBL" id="MBW23720.1"/>
    </source>
</evidence>
<comment type="similarity">
    <text evidence="1 4">Belongs to the endosulfine family.</text>
</comment>
<evidence type="ECO:0000256" key="3">
    <source>
        <dbReference type="ARBA" id="ARBA00023272"/>
    </source>
</evidence>
<feature type="compositionally biased region" description="Low complexity" evidence="5">
    <location>
        <begin position="25"/>
        <end position="36"/>
    </location>
</feature>
<organism evidence="6">
    <name type="scientific">Anopheles braziliensis</name>
    <dbReference type="NCBI Taxonomy" id="58242"/>
    <lineage>
        <taxon>Eukaryota</taxon>
        <taxon>Metazoa</taxon>
        <taxon>Ecdysozoa</taxon>
        <taxon>Arthropoda</taxon>
        <taxon>Hexapoda</taxon>
        <taxon>Insecta</taxon>
        <taxon>Pterygota</taxon>
        <taxon>Neoptera</taxon>
        <taxon>Endopterygota</taxon>
        <taxon>Diptera</taxon>
        <taxon>Nematocera</taxon>
        <taxon>Culicoidea</taxon>
        <taxon>Culicidae</taxon>
        <taxon>Anophelinae</taxon>
        <taxon>Anopheles</taxon>
    </lineage>
</organism>
<name>A0A2M3Z5C9_9DIPT</name>
<dbReference type="PANTHER" id="PTHR10358:SF6">
    <property type="entry name" value="ENDOSULFINE, ISOFORM A"/>
    <property type="match status" value="1"/>
</dbReference>
<keyword evidence="4" id="KW-0963">Cytoplasm</keyword>
<reference evidence="6" key="1">
    <citation type="submission" date="2018-01" db="EMBL/GenBank/DDBJ databases">
        <title>An insight into the sialome of Amazonian anophelines.</title>
        <authorList>
            <person name="Ribeiro J.M."/>
            <person name="Scarpassa V."/>
            <person name="Calvo E."/>
        </authorList>
    </citation>
    <scope>NUCLEOTIDE SEQUENCE</scope>
    <source>
        <tissue evidence="6">Salivary glands</tissue>
    </source>
</reference>
<keyword evidence="3 4" id="KW-0650">Protein phosphatase inhibitor</keyword>
<dbReference type="EMBL" id="GGFM01002969">
    <property type="protein sequence ID" value="MBW23720.1"/>
    <property type="molecule type" value="Transcribed_RNA"/>
</dbReference>
<feature type="region of interest" description="Disordered" evidence="5">
    <location>
        <begin position="1"/>
        <end position="46"/>
    </location>
</feature>
<dbReference type="GO" id="GO:0034220">
    <property type="term" value="P:monoatomic ion transmembrane transport"/>
    <property type="evidence" value="ECO:0007669"/>
    <property type="project" value="UniProtKB-KW"/>
</dbReference>
<comment type="function">
    <text evidence="4">Protein phosphatase inhibitor that specifically inhibits protein phosphatase 2A (PP2A) during mitosis.</text>
</comment>
<keyword evidence="2 4" id="KW-0498">Mitosis</keyword>
<protein>
    <submittedName>
        <fullName evidence="6">Putative regulator of atp-sensitive k+ channels alpha-endosulfine/arpp-19</fullName>
    </submittedName>
</protein>
<keyword evidence="6" id="KW-0406">Ion transport</keyword>
<dbReference type="PANTHER" id="PTHR10358">
    <property type="entry name" value="ENDOSULFINE"/>
    <property type="match status" value="1"/>
</dbReference>
<dbReference type="Pfam" id="PF04667">
    <property type="entry name" value="Endosulfine"/>
    <property type="match status" value="1"/>
</dbReference>
<dbReference type="GO" id="GO:0051301">
    <property type="term" value="P:cell division"/>
    <property type="evidence" value="ECO:0007669"/>
    <property type="project" value="UniProtKB-KW"/>
</dbReference>
<comment type="subcellular location">
    <subcellularLocation>
        <location evidence="4">Cytoplasm</location>
    </subcellularLocation>
</comment>
<evidence type="ECO:0000256" key="2">
    <source>
        <dbReference type="ARBA" id="ARBA00022776"/>
    </source>
</evidence>
<accession>A0A2M3Z5C9</accession>
<sequence length="134" mass="14765">MSSEESTDKQQTTVLPEVAEDQPTEETTTTQQEQQQSVIELEKQEEEKMKAKYGTNVGLGGPRGLGGHSAFLQKRLQKGQKYFDSGDYQMAKQKGGGVKQVFANKVPTGEAIPTPETVPVRKTSIIQTCNKFQS</sequence>
<keyword evidence="6" id="KW-0813">Transport</keyword>